<dbReference type="InterPro" id="IPR025571">
    <property type="entry name" value="YqfQ"/>
</dbReference>
<evidence type="ECO:0000256" key="1">
    <source>
        <dbReference type="SAM" id="MobiDB-lite"/>
    </source>
</evidence>
<dbReference type="AlphaFoldDB" id="A0A147K7K6"/>
<evidence type="ECO:0008006" key="4">
    <source>
        <dbReference type="Google" id="ProtNLM"/>
    </source>
</evidence>
<organism evidence="2 3">
    <name type="scientific">Bacillus coahuilensis p1.1.43</name>
    <dbReference type="NCBI Taxonomy" id="1150625"/>
    <lineage>
        <taxon>Bacteria</taxon>
        <taxon>Bacillati</taxon>
        <taxon>Bacillota</taxon>
        <taxon>Bacilli</taxon>
        <taxon>Bacillales</taxon>
        <taxon>Bacillaceae</taxon>
        <taxon>Bacillus</taxon>
    </lineage>
</organism>
<feature type="compositionally biased region" description="Polar residues" evidence="1">
    <location>
        <begin position="179"/>
        <end position="190"/>
    </location>
</feature>
<comment type="caution">
    <text evidence="2">The sequence shown here is derived from an EMBL/GenBank/DDBJ whole genome shotgun (WGS) entry which is preliminary data.</text>
</comment>
<sequence>MRGFSNVSNQMRNVPGQRTSPLAAILGKNSGNATQLANNSGSGGILSKLFQRGAGAGDAASVSNAANALTGFERSAGATSGILSGAMNPSSINSFLTNTQQVIKTAQQFGPMVQQYGPLVKNLPAMYKLYKGLKDVDTDEEVETPSDTSIVNEETTQSDPKPNTSKKTSTSKPKKSTTLPINEENQSTKNRASKPKLYV</sequence>
<dbReference type="PATRIC" id="fig|1150625.3.peg.2157"/>
<feature type="compositionally biased region" description="Polar residues" evidence="1">
    <location>
        <begin position="145"/>
        <end position="157"/>
    </location>
</feature>
<feature type="compositionally biased region" description="Low complexity" evidence="1">
    <location>
        <begin position="158"/>
        <end position="171"/>
    </location>
</feature>
<dbReference type="Proteomes" id="UP000074108">
    <property type="component" value="Unassembled WGS sequence"/>
</dbReference>
<keyword evidence="3" id="KW-1185">Reference proteome</keyword>
<protein>
    <recommendedName>
        <fullName evidence="4">YqfQ-like protein</fullName>
    </recommendedName>
</protein>
<evidence type="ECO:0000313" key="3">
    <source>
        <dbReference type="Proteomes" id="UP000074108"/>
    </source>
</evidence>
<dbReference type="Pfam" id="PF14181">
    <property type="entry name" value="YqfQ"/>
    <property type="match status" value="1"/>
</dbReference>
<dbReference type="STRING" id="1150625.Q75_10120"/>
<accession>A0A147K7K6</accession>
<dbReference type="EMBL" id="LDYG01000031">
    <property type="protein sequence ID" value="KUP06068.1"/>
    <property type="molecule type" value="Genomic_DNA"/>
</dbReference>
<feature type="region of interest" description="Disordered" evidence="1">
    <location>
        <begin position="138"/>
        <end position="199"/>
    </location>
</feature>
<gene>
    <name evidence="2" type="ORF">Q75_10120</name>
</gene>
<reference evidence="2 3" key="1">
    <citation type="journal article" date="2016" name="Front. Microbiol.">
        <title>Microevolution Analysis of Bacillus coahuilensis Unveils Differences in Phosphorus Acquisition Strategies and Their Regulation.</title>
        <authorList>
            <person name="Gomez-Lunar Z."/>
            <person name="Hernandez-Gonzalez I."/>
            <person name="Rodriguez-Torres M.D."/>
            <person name="Souza V."/>
            <person name="Olmedo-Alvarez G."/>
        </authorList>
    </citation>
    <scope>NUCLEOTIDE SEQUENCE [LARGE SCALE GENOMIC DNA]</scope>
    <source>
        <strain evidence="3">p1.1.43</strain>
    </source>
</reference>
<evidence type="ECO:0000313" key="2">
    <source>
        <dbReference type="EMBL" id="KUP06068.1"/>
    </source>
</evidence>
<proteinExistence type="predicted"/>
<name>A0A147K7K6_9BACI</name>